<protein>
    <submittedName>
        <fullName evidence="1">Uncharacterized protein</fullName>
    </submittedName>
</protein>
<sequence length="481" mass="56494">MSWLYHKQIINSELVGKIIVRRYLGYWEISVGGCYQTAFYTIRMWHKALKRLPKKANIKNVLILGLGAGGNIFQLYKKFPYCQITAIEFDPVMAEIAQKTFLSKVKRQPRIILGNVLEILPGLNEKYDLILIDLFVGKKPSQVVINDILISRLQQLLQFSGYLLLNVFGNTEIFEIYNKYFSNWEIFKYRINKLALYRHFGNGQVGDPLPINYLSYKQCKEYLAREISDKKRELVGLPHCYGLRWHHGPWHFEGYISDAEPIIAPYAQNRLIIWQPISRLDCPKGWHRSWIQMNPRKTGFAELNLIDYWQNWNKNAQRQRQKWLKNNEYEIMEVDTDEFIKSYSGIKKAALLGLKSAFIKILKEAKAQHNDYLHCYIARRKDNKIIVGGLAVLDIPEASQSHHFISYLYPEGEKQGAGTGLIDHWFIQAIKQNYKFLDFGNFWALGNSRAWQGFSRFKGQFGTHYIAYPFPLMRWVRKNKK</sequence>
<dbReference type="Proteomes" id="UP000176260">
    <property type="component" value="Unassembled WGS sequence"/>
</dbReference>
<dbReference type="Gene3D" id="3.40.630.30">
    <property type="match status" value="1"/>
</dbReference>
<reference evidence="1 2" key="1">
    <citation type="journal article" date="2016" name="Nat. Commun.">
        <title>Thousands of microbial genomes shed light on interconnected biogeochemical processes in an aquifer system.</title>
        <authorList>
            <person name="Anantharaman K."/>
            <person name="Brown C.T."/>
            <person name="Hug L.A."/>
            <person name="Sharon I."/>
            <person name="Castelle C.J."/>
            <person name="Probst A.J."/>
            <person name="Thomas B.C."/>
            <person name="Singh A."/>
            <person name="Wilkins M.J."/>
            <person name="Karaoz U."/>
            <person name="Brodie E.L."/>
            <person name="Williams K.H."/>
            <person name="Hubbard S.S."/>
            <person name="Banfield J.F."/>
        </authorList>
    </citation>
    <scope>NUCLEOTIDE SEQUENCE [LARGE SCALE GENOMIC DNA]</scope>
</reference>
<gene>
    <name evidence="1" type="ORF">A2Y67_02520</name>
</gene>
<dbReference type="Gene3D" id="3.40.50.150">
    <property type="entry name" value="Vaccinia Virus protein VP39"/>
    <property type="match status" value="1"/>
</dbReference>
<dbReference type="CDD" id="cd02440">
    <property type="entry name" value="AdoMet_MTases"/>
    <property type="match status" value="1"/>
</dbReference>
<dbReference type="InterPro" id="IPR029063">
    <property type="entry name" value="SAM-dependent_MTases_sf"/>
</dbReference>
<proteinExistence type="predicted"/>
<dbReference type="SUPFAM" id="SSF53335">
    <property type="entry name" value="S-adenosyl-L-methionine-dependent methyltransferases"/>
    <property type="match status" value="1"/>
</dbReference>
<evidence type="ECO:0000313" key="2">
    <source>
        <dbReference type="Proteomes" id="UP000176260"/>
    </source>
</evidence>
<name>A0A1G1XRS2_9BACT</name>
<accession>A0A1G1XRS2</accession>
<dbReference type="AlphaFoldDB" id="A0A1G1XRS2"/>
<evidence type="ECO:0000313" key="1">
    <source>
        <dbReference type="EMBL" id="OGY42769.1"/>
    </source>
</evidence>
<dbReference type="SUPFAM" id="SSF55729">
    <property type="entry name" value="Acyl-CoA N-acyltransferases (Nat)"/>
    <property type="match status" value="1"/>
</dbReference>
<comment type="caution">
    <text evidence="1">The sequence shown here is derived from an EMBL/GenBank/DDBJ whole genome shotgun (WGS) entry which is preliminary data.</text>
</comment>
<dbReference type="EMBL" id="MHIA01000007">
    <property type="protein sequence ID" value="OGY42769.1"/>
    <property type="molecule type" value="Genomic_DNA"/>
</dbReference>
<dbReference type="InterPro" id="IPR016181">
    <property type="entry name" value="Acyl_CoA_acyltransferase"/>
</dbReference>
<organism evidence="1 2">
    <name type="scientific">Candidatus Buchananbacteria bacterium RBG_13_39_9</name>
    <dbReference type="NCBI Taxonomy" id="1797531"/>
    <lineage>
        <taxon>Bacteria</taxon>
        <taxon>Candidatus Buchananiibacteriota</taxon>
    </lineage>
</organism>